<reference evidence="1" key="1">
    <citation type="submission" date="2020-08" db="EMBL/GenBank/DDBJ databases">
        <title>Multicomponent nature underlies the extraordinary mechanical properties of spider dragline silk.</title>
        <authorList>
            <person name="Kono N."/>
            <person name="Nakamura H."/>
            <person name="Mori M."/>
            <person name="Yoshida Y."/>
            <person name="Ohtoshi R."/>
            <person name="Malay A.D."/>
            <person name="Moran D.A.P."/>
            <person name="Tomita M."/>
            <person name="Numata K."/>
            <person name="Arakawa K."/>
        </authorList>
    </citation>
    <scope>NUCLEOTIDE SEQUENCE</scope>
</reference>
<keyword evidence="2" id="KW-1185">Reference proteome</keyword>
<proteinExistence type="predicted"/>
<gene>
    <name evidence="1" type="ORF">TNIN_315471</name>
</gene>
<dbReference type="Proteomes" id="UP000886998">
    <property type="component" value="Unassembled WGS sequence"/>
</dbReference>
<organism evidence="1 2">
    <name type="scientific">Trichonephila inaurata madagascariensis</name>
    <dbReference type="NCBI Taxonomy" id="2747483"/>
    <lineage>
        <taxon>Eukaryota</taxon>
        <taxon>Metazoa</taxon>
        <taxon>Ecdysozoa</taxon>
        <taxon>Arthropoda</taxon>
        <taxon>Chelicerata</taxon>
        <taxon>Arachnida</taxon>
        <taxon>Araneae</taxon>
        <taxon>Araneomorphae</taxon>
        <taxon>Entelegynae</taxon>
        <taxon>Araneoidea</taxon>
        <taxon>Nephilidae</taxon>
        <taxon>Trichonephila</taxon>
        <taxon>Trichonephila inaurata</taxon>
    </lineage>
</organism>
<dbReference type="EMBL" id="BMAV01002453">
    <property type="protein sequence ID" value="GFY41346.1"/>
    <property type="molecule type" value="Genomic_DNA"/>
</dbReference>
<accession>A0A8X6WWG7</accession>
<evidence type="ECO:0000313" key="1">
    <source>
        <dbReference type="EMBL" id="GFY41346.1"/>
    </source>
</evidence>
<evidence type="ECO:0000313" key="2">
    <source>
        <dbReference type="Proteomes" id="UP000886998"/>
    </source>
</evidence>
<protein>
    <submittedName>
        <fullName evidence="1">Uncharacterized protein</fullName>
    </submittedName>
</protein>
<sequence>MSRSKSMIPFITFDCTRKYGAAKKWSVRPVKPEEESAKSVRFQSLCPEKEKSVVAVSPTRPTFALAFTLTANLPERGNDHKIQNVEVFEFILGTQ</sequence>
<comment type="caution">
    <text evidence="1">The sequence shown here is derived from an EMBL/GenBank/DDBJ whole genome shotgun (WGS) entry which is preliminary data.</text>
</comment>
<dbReference type="OrthoDB" id="10281165at2759"/>
<dbReference type="AlphaFoldDB" id="A0A8X6WWG7"/>
<name>A0A8X6WWG7_9ARAC</name>